<sequence length="287" mass="33935">MLKYDTLFGPIDKVQIAIDRIRQFEPPEGYYVAFSGGKDSQTVYHLCKEAGVKFDAHYHLTTVDPPELVRFIKQNYPKVVVDRPPTTMWKLIVDRKIPPTRIARYCCQVLKEGGGEGRFVITGVRWAESVKRKNNRGVVEIFGNKTKDKKIFLNSDNDEVRRVIETCVTRGKRILNPIVDWTDSDVWEYLNGRKIDHCQLYDQGFKRLGCIGCQMAPFSHRQDEFKRWPKYYQNYLLTFERMLKERERRGLPNARWKTAQDVMDWWIYEMPREDPDQNSLFTDYEAS</sequence>
<dbReference type="RefSeq" id="WP_132013202.1">
    <property type="nucleotide sequence ID" value="NZ_SLUN01000004.1"/>
</dbReference>
<dbReference type="InterPro" id="IPR014729">
    <property type="entry name" value="Rossmann-like_a/b/a_fold"/>
</dbReference>
<reference evidence="2 3" key="1">
    <citation type="submission" date="2019-03" db="EMBL/GenBank/DDBJ databases">
        <title>Genomic Encyclopedia of Type Strains, Phase IV (KMG-IV): sequencing the most valuable type-strain genomes for metagenomic binning, comparative biology and taxonomic classification.</title>
        <authorList>
            <person name="Goeker M."/>
        </authorList>
    </citation>
    <scope>NUCLEOTIDE SEQUENCE [LARGE SCALE GENOMIC DNA]</scope>
    <source>
        <strain evidence="2 3">LX-B</strain>
    </source>
</reference>
<dbReference type="GO" id="GO:0003824">
    <property type="term" value="F:catalytic activity"/>
    <property type="evidence" value="ECO:0007669"/>
    <property type="project" value="InterPro"/>
</dbReference>
<feature type="domain" description="Phosphoadenosine phosphosulphate reductase" evidence="1">
    <location>
        <begin position="31"/>
        <end position="214"/>
    </location>
</feature>
<comment type="caution">
    <text evidence="2">The sequence shown here is derived from an EMBL/GenBank/DDBJ whole genome shotgun (WGS) entry which is preliminary data.</text>
</comment>
<gene>
    <name evidence="2" type="ORF">EDC14_1004152</name>
</gene>
<organism evidence="2 3">
    <name type="scientific">Hydrogenispora ethanolica</name>
    <dbReference type="NCBI Taxonomy" id="1082276"/>
    <lineage>
        <taxon>Bacteria</taxon>
        <taxon>Bacillati</taxon>
        <taxon>Bacillota</taxon>
        <taxon>Hydrogenispora</taxon>
    </lineage>
</organism>
<dbReference type="Gene3D" id="3.40.50.620">
    <property type="entry name" value="HUPs"/>
    <property type="match status" value="1"/>
</dbReference>
<dbReference type="Pfam" id="PF01507">
    <property type="entry name" value="PAPS_reduct"/>
    <property type="match status" value="1"/>
</dbReference>
<dbReference type="InterPro" id="IPR050128">
    <property type="entry name" value="Sulfate_adenylyltrnsfr_sub2"/>
</dbReference>
<evidence type="ECO:0000313" key="3">
    <source>
        <dbReference type="Proteomes" id="UP000295008"/>
    </source>
</evidence>
<dbReference type="Proteomes" id="UP000295008">
    <property type="component" value="Unassembled WGS sequence"/>
</dbReference>
<dbReference type="PANTHER" id="PTHR43196">
    <property type="entry name" value="SULFATE ADENYLYLTRANSFERASE SUBUNIT 2"/>
    <property type="match status" value="1"/>
</dbReference>
<evidence type="ECO:0000259" key="1">
    <source>
        <dbReference type="Pfam" id="PF01507"/>
    </source>
</evidence>
<evidence type="ECO:0000313" key="2">
    <source>
        <dbReference type="EMBL" id="TCL74214.1"/>
    </source>
</evidence>
<accession>A0A4R1S5B5</accession>
<name>A0A4R1S5B5_HYDET</name>
<dbReference type="EMBL" id="SLUN01000004">
    <property type="protein sequence ID" value="TCL74214.1"/>
    <property type="molecule type" value="Genomic_DNA"/>
</dbReference>
<dbReference type="PANTHER" id="PTHR43196:SF2">
    <property type="entry name" value="PHOSPHOADENOSINE PHOSPHOSULFATE REDUCTASE"/>
    <property type="match status" value="1"/>
</dbReference>
<keyword evidence="3" id="KW-1185">Reference proteome</keyword>
<dbReference type="SUPFAM" id="SSF52402">
    <property type="entry name" value="Adenine nucleotide alpha hydrolases-like"/>
    <property type="match status" value="1"/>
</dbReference>
<dbReference type="AlphaFoldDB" id="A0A4R1S5B5"/>
<proteinExistence type="predicted"/>
<protein>
    <submittedName>
        <fullName evidence="2">Phosphoadenosine phosphosulfate reductase</fullName>
    </submittedName>
</protein>
<dbReference type="OrthoDB" id="9774475at2"/>
<dbReference type="InterPro" id="IPR002500">
    <property type="entry name" value="PAPS_reduct_dom"/>
</dbReference>